<dbReference type="EC" id="3.1.1.96" evidence="4"/>
<dbReference type="SUPFAM" id="SSF142535">
    <property type="entry name" value="AF0625-like"/>
    <property type="match status" value="1"/>
</dbReference>
<feature type="compositionally biased region" description="Basic and acidic residues" evidence="5">
    <location>
        <begin position="441"/>
        <end position="460"/>
    </location>
</feature>
<evidence type="ECO:0000256" key="1">
    <source>
        <dbReference type="ARBA" id="ARBA00022723"/>
    </source>
</evidence>
<proteinExistence type="inferred from homology"/>
<sequence>MIGIVVSRADEASTHVAEHLLGLVDWTESMDDSRPDAAGGGVVYRHGAFELREFDALHLELDGVAGAFSERPSLVAFASRHSGETGPLLTAHFTGNFGPAEYGGEPNAVAAAAPGAQAALVESFDEYAPEGYEVGMECTHHGPTAVGCPSLFVELGSGEDEWRDPAGAEAVARAILDLSAFDGDGSAESSGERATDGERSVMGERTVVGFGGGHYVPRFERVVRETAWTVGHVAADWGLDAMGDPGDHRDVIEAAFAASGAEHALVEGSRPALEAVVADLGYRVVSETWLREVGDRDLDVVAAVEGELGAVADGVRFGDRRLDDAEGWVTRSLPDDLLAAARAVDADRTRSLVDRETVAFQTRNSGSQVRGRAAFPDDDAYDALVDGLAGVLDADYDDVRREDDRVVASKDAFDPRRAHQEGVPEGPKFGRLASGDAVEVDGERIDPDDVTTHQEDVFEL</sequence>
<dbReference type="PANTHER" id="PTHR34667">
    <property type="entry name" value="D-AMINOACYL-TRNA DEACYLASE"/>
    <property type="match status" value="1"/>
</dbReference>
<keyword evidence="2 4" id="KW-0378">Hydrolase</keyword>
<protein>
    <recommendedName>
        <fullName evidence="4">D-aminoacyl-tRNA deacylase</fullName>
        <ecNumber evidence="4">3.1.1.96</ecNumber>
    </recommendedName>
</protein>
<dbReference type="NCBIfam" id="NF011435">
    <property type="entry name" value="PRK14866.1-1"/>
    <property type="match status" value="1"/>
</dbReference>
<dbReference type="GO" id="GO:0008270">
    <property type="term" value="F:zinc ion binding"/>
    <property type="evidence" value="ECO:0007669"/>
    <property type="project" value="UniProtKB-UniRule"/>
</dbReference>
<dbReference type="AlphaFoldDB" id="A0ABD5VBV1"/>
<comment type="subunit">
    <text evidence="4">Monomer.</text>
</comment>
<keyword evidence="1 4" id="KW-0479">Metal-binding</keyword>
<dbReference type="PANTHER" id="PTHR34667:SF1">
    <property type="entry name" value="D-AMINOACYL-TRNA DEACYLASE"/>
    <property type="match status" value="1"/>
</dbReference>
<dbReference type="Gene3D" id="3.40.630.50">
    <property type="entry name" value="AF0625-like"/>
    <property type="match status" value="1"/>
</dbReference>
<dbReference type="GO" id="GO:0051499">
    <property type="term" value="F:D-aminoacyl-tRNA deacylase activity"/>
    <property type="evidence" value="ECO:0007669"/>
    <property type="project" value="UniProtKB-UniRule"/>
</dbReference>
<evidence type="ECO:0000256" key="5">
    <source>
        <dbReference type="SAM" id="MobiDB-lite"/>
    </source>
</evidence>
<gene>
    <name evidence="4" type="primary">dtdA</name>
    <name evidence="6" type="ORF">ACFQGB_01630</name>
</gene>
<evidence type="ECO:0000313" key="7">
    <source>
        <dbReference type="Proteomes" id="UP001596395"/>
    </source>
</evidence>
<dbReference type="InterPro" id="IPR018033">
    <property type="entry name" value="Deacylase_DtdA_archaea"/>
</dbReference>
<feature type="compositionally biased region" description="Basic and acidic residues" evidence="5">
    <location>
        <begin position="410"/>
        <end position="422"/>
    </location>
</feature>
<name>A0ABD5VBV1_9EURY</name>
<dbReference type="Proteomes" id="UP001596395">
    <property type="component" value="Unassembled WGS sequence"/>
</dbReference>
<evidence type="ECO:0000256" key="3">
    <source>
        <dbReference type="ARBA" id="ARBA00022833"/>
    </source>
</evidence>
<keyword evidence="3 4" id="KW-0862">Zinc</keyword>
<dbReference type="Pfam" id="PF04414">
    <property type="entry name" value="tRNA_deacylase"/>
    <property type="match status" value="1"/>
</dbReference>
<keyword evidence="7" id="KW-1185">Reference proteome</keyword>
<dbReference type="EMBL" id="JBHSXN010000001">
    <property type="protein sequence ID" value="MFC6951552.1"/>
    <property type="molecule type" value="Genomic_DNA"/>
</dbReference>
<comment type="catalytic activity">
    <reaction evidence="4">
        <text>a D-aminoacyl-tRNA + H2O = a tRNA + a D-alpha-amino acid + H(+)</text>
        <dbReference type="Rhea" id="RHEA:13953"/>
        <dbReference type="Rhea" id="RHEA-COMP:10123"/>
        <dbReference type="Rhea" id="RHEA-COMP:10124"/>
        <dbReference type="ChEBI" id="CHEBI:15377"/>
        <dbReference type="ChEBI" id="CHEBI:15378"/>
        <dbReference type="ChEBI" id="CHEBI:59871"/>
        <dbReference type="ChEBI" id="CHEBI:78442"/>
        <dbReference type="ChEBI" id="CHEBI:79333"/>
        <dbReference type="EC" id="3.1.1.96"/>
    </reaction>
</comment>
<evidence type="ECO:0000256" key="4">
    <source>
        <dbReference type="HAMAP-Rule" id="MF_00562"/>
    </source>
</evidence>
<comment type="caution">
    <text evidence="6">The sequence shown here is derived from an EMBL/GenBank/DDBJ whole genome shotgun (WGS) entry which is preliminary data.</text>
</comment>
<dbReference type="Gene3D" id="3.40.50.10700">
    <property type="entry name" value="AF0625-like"/>
    <property type="match status" value="1"/>
</dbReference>
<comment type="function">
    <text evidence="4">D-aminoacyl-tRNA deacylase with broad substrate specificity. By recycling D-aminoacyl-tRNA to D-amino acids and free tRNA molecules, this enzyme counteracts the toxicity associated with the formation of D-aminoacyl-tRNA entities in vivo.</text>
</comment>
<accession>A0ABD5VBV1</accession>
<dbReference type="InterPro" id="IPR007508">
    <property type="entry name" value="DtdA"/>
</dbReference>
<evidence type="ECO:0000313" key="6">
    <source>
        <dbReference type="EMBL" id="MFC6951552.1"/>
    </source>
</evidence>
<organism evidence="6 7">
    <name type="scientific">Halorubellus litoreus</name>
    <dbReference type="NCBI Taxonomy" id="755308"/>
    <lineage>
        <taxon>Archaea</taxon>
        <taxon>Methanobacteriati</taxon>
        <taxon>Methanobacteriota</taxon>
        <taxon>Stenosarchaea group</taxon>
        <taxon>Halobacteria</taxon>
        <taxon>Halobacteriales</taxon>
        <taxon>Halorubellaceae</taxon>
        <taxon>Halorubellus</taxon>
    </lineage>
</organism>
<dbReference type="GO" id="GO:0019478">
    <property type="term" value="P:D-amino acid catabolic process"/>
    <property type="evidence" value="ECO:0007669"/>
    <property type="project" value="UniProtKB-UniRule"/>
</dbReference>
<comment type="catalytic activity">
    <reaction evidence="4">
        <text>glycyl-tRNA(Ala) + H2O = tRNA(Ala) + glycine + H(+)</text>
        <dbReference type="Rhea" id="RHEA:53744"/>
        <dbReference type="Rhea" id="RHEA-COMP:9657"/>
        <dbReference type="Rhea" id="RHEA-COMP:13640"/>
        <dbReference type="ChEBI" id="CHEBI:15377"/>
        <dbReference type="ChEBI" id="CHEBI:15378"/>
        <dbReference type="ChEBI" id="CHEBI:57305"/>
        <dbReference type="ChEBI" id="CHEBI:78442"/>
        <dbReference type="ChEBI" id="CHEBI:78522"/>
        <dbReference type="EC" id="3.1.1.96"/>
    </reaction>
</comment>
<feature type="region of interest" description="Disordered" evidence="5">
    <location>
        <begin position="410"/>
        <end position="460"/>
    </location>
</feature>
<reference evidence="6 7" key="1">
    <citation type="journal article" date="2019" name="Int. J. Syst. Evol. Microbiol.">
        <title>The Global Catalogue of Microorganisms (GCM) 10K type strain sequencing project: providing services to taxonomists for standard genome sequencing and annotation.</title>
        <authorList>
            <consortium name="The Broad Institute Genomics Platform"/>
            <consortium name="The Broad Institute Genome Sequencing Center for Infectious Disease"/>
            <person name="Wu L."/>
            <person name="Ma J."/>
        </authorList>
    </citation>
    <scope>NUCLEOTIDE SEQUENCE [LARGE SCALE GENOMIC DNA]</scope>
    <source>
        <strain evidence="6 7">GX26</strain>
    </source>
</reference>
<comment type="cofactor">
    <cofactor evidence="4">
        <name>Zn(2+)</name>
        <dbReference type="ChEBI" id="CHEBI:29105"/>
    </cofactor>
    <text evidence="4">Binds 2 Zn(2+) ions per subunit.</text>
</comment>
<comment type="similarity">
    <text evidence="4">Belongs to the DtdA deacylase family.</text>
</comment>
<dbReference type="RefSeq" id="WP_336348581.1">
    <property type="nucleotide sequence ID" value="NZ_JAZAQL010000001.1"/>
</dbReference>
<evidence type="ECO:0000256" key="2">
    <source>
        <dbReference type="ARBA" id="ARBA00022801"/>
    </source>
</evidence>
<dbReference type="HAMAP" id="MF_00562">
    <property type="entry name" value="Deacylase_DtdA"/>
    <property type="match status" value="1"/>
</dbReference>